<dbReference type="Proteomes" id="UP000183107">
    <property type="component" value="Unassembled WGS sequence"/>
</dbReference>
<accession>A0A1I5AQY3</accession>
<name>A0A1I5AQY3_9PROT</name>
<evidence type="ECO:0000256" key="6">
    <source>
        <dbReference type="ARBA" id="ARBA00023136"/>
    </source>
</evidence>
<dbReference type="GO" id="GO:0098797">
    <property type="term" value="C:plasma membrane protein complex"/>
    <property type="evidence" value="ECO:0007669"/>
    <property type="project" value="TreeGrafter"/>
</dbReference>
<feature type="transmembrane region" description="Helical" evidence="7">
    <location>
        <begin position="20"/>
        <end position="37"/>
    </location>
</feature>
<evidence type="ECO:0000313" key="11">
    <source>
        <dbReference type="Proteomes" id="UP000183107"/>
    </source>
</evidence>
<dbReference type="Pfam" id="PF12704">
    <property type="entry name" value="MacB_PCD"/>
    <property type="match status" value="1"/>
</dbReference>
<keyword evidence="3" id="KW-1003">Cell membrane</keyword>
<dbReference type="PANTHER" id="PTHR30489">
    <property type="entry name" value="LIPOPROTEIN-RELEASING SYSTEM TRANSMEMBRANE PROTEIN LOLE"/>
    <property type="match status" value="1"/>
</dbReference>
<evidence type="ECO:0000256" key="1">
    <source>
        <dbReference type="ARBA" id="ARBA00004651"/>
    </source>
</evidence>
<feature type="domain" description="MacB-like periplasmic core" evidence="9">
    <location>
        <begin position="16"/>
        <end position="237"/>
    </location>
</feature>
<evidence type="ECO:0000259" key="9">
    <source>
        <dbReference type="Pfam" id="PF12704"/>
    </source>
</evidence>
<protein>
    <submittedName>
        <fullName evidence="10">Putative ABC transport system permease protein</fullName>
    </submittedName>
</protein>
<dbReference type="PANTHER" id="PTHR30489:SF0">
    <property type="entry name" value="LIPOPROTEIN-RELEASING SYSTEM TRANSMEMBRANE PROTEIN LOLE"/>
    <property type="match status" value="1"/>
</dbReference>
<feature type="transmembrane region" description="Helical" evidence="7">
    <location>
        <begin position="363"/>
        <end position="385"/>
    </location>
</feature>
<dbReference type="GO" id="GO:0044874">
    <property type="term" value="P:lipoprotein localization to outer membrane"/>
    <property type="evidence" value="ECO:0007669"/>
    <property type="project" value="TreeGrafter"/>
</dbReference>
<comment type="similarity">
    <text evidence="2">Belongs to the ABC-4 integral membrane protein family. LolC/E subfamily.</text>
</comment>
<dbReference type="RefSeq" id="WP_074796195.1">
    <property type="nucleotide sequence ID" value="NZ_FOVJ01000002.1"/>
</dbReference>
<dbReference type="STRING" id="1266925.GCA_000619905_01331"/>
<dbReference type="InterPro" id="IPR051447">
    <property type="entry name" value="Lipoprotein-release_system"/>
</dbReference>
<sequence>MFKLALRNIFRQKSHTAMTLAAIIGGVAGLIVAGGWVNDIFVQLSEALIHSQSGHLQVYKKGFFAEGARAPEKYLIAAPDAIKSSIAAEAEVAGVMARLNFSGLLNNGRSDLPIIGEGVEAGPEAVLGSSVSIIAGRQLEDKDSFGVLLGQGVAQGLKLKPGDYVTVLANSLEGALNSIDLQVIGVFQSFSNDYDARAIKIPLAAAQELLGTESVNALVISLNKTSDTDHVAAHLKEQLGVLGLEIKTWVELNDFYEKTVEMYKGQFGVLQLIILVMVLLSVANSVNMSIFERMGEFGTMMALGNRRSLVFRLIVTESVLIGVIGSCLGLALGLALAFVISAIGIPMPPPPNANIGYTAHIQVLPPVLLMSCAIGIAATALAAILPARHVSRTPVVEALRQNF</sequence>
<evidence type="ECO:0000256" key="5">
    <source>
        <dbReference type="ARBA" id="ARBA00022989"/>
    </source>
</evidence>
<keyword evidence="11" id="KW-1185">Reference proteome</keyword>
<organism evidence="10 11">
    <name type="scientific">Nitrosospira briensis</name>
    <dbReference type="NCBI Taxonomy" id="35799"/>
    <lineage>
        <taxon>Bacteria</taxon>
        <taxon>Pseudomonadati</taxon>
        <taxon>Pseudomonadota</taxon>
        <taxon>Betaproteobacteria</taxon>
        <taxon>Nitrosomonadales</taxon>
        <taxon>Nitrosomonadaceae</taxon>
        <taxon>Nitrosospira</taxon>
    </lineage>
</organism>
<evidence type="ECO:0000256" key="3">
    <source>
        <dbReference type="ARBA" id="ARBA00022475"/>
    </source>
</evidence>
<dbReference type="InterPro" id="IPR003838">
    <property type="entry name" value="ABC3_permease_C"/>
</dbReference>
<proteinExistence type="inferred from homology"/>
<feature type="domain" description="ABC3 transporter permease C-terminal" evidence="8">
    <location>
        <begin position="272"/>
        <end position="394"/>
    </location>
</feature>
<feature type="transmembrane region" description="Helical" evidence="7">
    <location>
        <begin position="268"/>
        <end position="290"/>
    </location>
</feature>
<evidence type="ECO:0000259" key="8">
    <source>
        <dbReference type="Pfam" id="PF02687"/>
    </source>
</evidence>
<evidence type="ECO:0000256" key="4">
    <source>
        <dbReference type="ARBA" id="ARBA00022692"/>
    </source>
</evidence>
<dbReference type="Pfam" id="PF02687">
    <property type="entry name" value="FtsX"/>
    <property type="match status" value="1"/>
</dbReference>
<keyword evidence="4 7" id="KW-0812">Transmembrane</keyword>
<evidence type="ECO:0000256" key="2">
    <source>
        <dbReference type="ARBA" id="ARBA00005236"/>
    </source>
</evidence>
<dbReference type="OrthoDB" id="9770036at2"/>
<gene>
    <name evidence="10" type="ORF">SAMN05216386_1496</name>
</gene>
<reference evidence="11" key="1">
    <citation type="submission" date="2016-10" db="EMBL/GenBank/DDBJ databases">
        <authorList>
            <person name="Varghese N."/>
        </authorList>
    </citation>
    <scope>NUCLEOTIDE SEQUENCE [LARGE SCALE GENOMIC DNA]</scope>
    <source>
        <strain evidence="11">Nsp8</strain>
    </source>
</reference>
<evidence type="ECO:0000256" key="7">
    <source>
        <dbReference type="SAM" id="Phobius"/>
    </source>
</evidence>
<comment type="subcellular location">
    <subcellularLocation>
        <location evidence="1">Cell membrane</location>
        <topology evidence="1">Multi-pass membrane protein</topology>
    </subcellularLocation>
</comment>
<keyword evidence="6 7" id="KW-0472">Membrane</keyword>
<dbReference type="InterPro" id="IPR025857">
    <property type="entry name" value="MacB_PCD"/>
</dbReference>
<dbReference type="EMBL" id="FOVJ01000002">
    <property type="protein sequence ID" value="SFN64843.1"/>
    <property type="molecule type" value="Genomic_DNA"/>
</dbReference>
<feature type="transmembrane region" description="Helical" evidence="7">
    <location>
        <begin position="310"/>
        <end position="343"/>
    </location>
</feature>
<evidence type="ECO:0000313" key="10">
    <source>
        <dbReference type="EMBL" id="SFN64843.1"/>
    </source>
</evidence>
<keyword evidence="5 7" id="KW-1133">Transmembrane helix</keyword>
<dbReference type="AlphaFoldDB" id="A0A1I5AQY3"/>